<comment type="caution">
    <text evidence="1">The sequence shown here is derived from an EMBL/GenBank/DDBJ whole genome shotgun (WGS) entry which is preliminary data.</text>
</comment>
<evidence type="ECO:0000313" key="2">
    <source>
        <dbReference type="Proteomes" id="UP001595526"/>
    </source>
</evidence>
<accession>A0ABV7JPM4</accession>
<dbReference type="RefSeq" id="WP_379023734.1">
    <property type="nucleotide sequence ID" value="NZ_JBHRTA010000038.1"/>
</dbReference>
<dbReference type="SUPFAM" id="SSF88946">
    <property type="entry name" value="Sigma2 domain of RNA polymerase sigma factors"/>
    <property type="match status" value="1"/>
</dbReference>
<dbReference type="Proteomes" id="UP001595526">
    <property type="component" value="Unassembled WGS sequence"/>
</dbReference>
<keyword evidence="2" id="KW-1185">Reference proteome</keyword>
<dbReference type="InterPro" id="IPR013325">
    <property type="entry name" value="RNA_pol_sigma_r2"/>
</dbReference>
<sequence length="122" mass="14199">MENLIDRELIARIRGSDEEAFYQFCNRHWKSVYVPILMETGRKDEAFERVKGLFAGIWDRRRQLPELTTTVEQYIIANGLAKQPKDGLAWTMVMLIDEVASFLKKMSGSLGVLLTDKRLKYK</sequence>
<dbReference type="Gene3D" id="1.10.1740.10">
    <property type="match status" value="1"/>
</dbReference>
<name>A0ABV7JPM4_9SPHI</name>
<gene>
    <name evidence="1" type="ORF">ACFOET_14170</name>
</gene>
<protein>
    <submittedName>
        <fullName evidence="1">Uncharacterized protein</fullName>
    </submittedName>
</protein>
<organism evidence="1 2">
    <name type="scientific">Parapedobacter deserti</name>
    <dbReference type="NCBI Taxonomy" id="1912957"/>
    <lineage>
        <taxon>Bacteria</taxon>
        <taxon>Pseudomonadati</taxon>
        <taxon>Bacteroidota</taxon>
        <taxon>Sphingobacteriia</taxon>
        <taxon>Sphingobacteriales</taxon>
        <taxon>Sphingobacteriaceae</taxon>
        <taxon>Parapedobacter</taxon>
    </lineage>
</organism>
<dbReference type="EMBL" id="JBHRTA010000038">
    <property type="protein sequence ID" value="MFC3198764.1"/>
    <property type="molecule type" value="Genomic_DNA"/>
</dbReference>
<evidence type="ECO:0000313" key="1">
    <source>
        <dbReference type="EMBL" id="MFC3198764.1"/>
    </source>
</evidence>
<reference evidence="2" key="1">
    <citation type="journal article" date="2019" name="Int. J. Syst. Evol. Microbiol.">
        <title>The Global Catalogue of Microorganisms (GCM) 10K type strain sequencing project: providing services to taxonomists for standard genome sequencing and annotation.</title>
        <authorList>
            <consortium name="The Broad Institute Genomics Platform"/>
            <consortium name="The Broad Institute Genome Sequencing Center for Infectious Disease"/>
            <person name="Wu L."/>
            <person name="Ma J."/>
        </authorList>
    </citation>
    <scope>NUCLEOTIDE SEQUENCE [LARGE SCALE GENOMIC DNA]</scope>
    <source>
        <strain evidence="2">KCTC 52416</strain>
    </source>
</reference>
<proteinExistence type="predicted"/>